<reference evidence="3" key="1">
    <citation type="journal article" date="2020" name="Phytopathology">
        <title>Genome sequence of the chestnut blight fungus Cryphonectria parasitica EP155: A fundamental resource for an archetypical invasive plant pathogen.</title>
        <authorList>
            <person name="Crouch J.A."/>
            <person name="Dawe A."/>
            <person name="Aerts A."/>
            <person name="Barry K."/>
            <person name="Churchill A.C.L."/>
            <person name="Grimwood J."/>
            <person name="Hillman B."/>
            <person name="Milgroom M.G."/>
            <person name="Pangilinan J."/>
            <person name="Smith M."/>
            <person name="Salamov A."/>
            <person name="Schmutz J."/>
            <person name="Yadav J."/>
            <person name="Grigoriev I.V."/>
            <person name="Nuss D."/>
        </authorList>
    </citation>
    <scope>NUCLEOTIDE SEQUENCE</scope>
    <source>
        <strain evidence="3">EP155</strain>
    </source>
</reference>
<accession>A0A9P4XZ07</accession>
<keyword evidence="4" id="KW-1185">Reference proteome</keyword>
<gene>
    <name evidence="3" type="ORF">M406DRAFT_74113</name>
</gene>
<evidence type="ECO:0000256" key="2">
    <source>
        <dbReference type="SAM" id="MobiDB-lite"/>
    </source>
</evidence>
<evidence type="ECO:0000313" key="4">
    <source>
        <dbReference type="Proteomes" id="UP000803844"/>
    </source>
</evidence>
<proteinExistence type="predicted"/>
<feature type="compositionally biased region" description="Low complexity" evidence="2">
    <location>
        <begin position="14"/>
        <end position="37"/>
    </location>
</feature>
<name>A0A9P4XZ07_CRYP1</name>
<organism evidence="3 4">
    <name type="scientific">Cryphonectria parasitica (strain ATCC 38755 / EP155)</name>
    <dbReference type="NCBI Taxonomy" id="660469"/>
    <lineage>
        <taxon>Eukaryota</taxon>
        <taxon>Fungi</taxon>
        <taxon>Dikarya</taxon>
        <taxon>Ascomycota</taxon>
        <taxon>Pezizomycotina</taxon>
        <taxon>Sordariomycetes</taxon>
        <taxon>Sordariomycetidae</taxon>
        <taxon>Diaporthales</taxon>
        <taxon>Cryphonectriaceae</taxon>
        <taxon>Cryphonectria-Endothia species complex</taxon>
        <taxon>Cryphonectria</taxon>
    </lineage>
</organism>
<evidence type="ECO:0000313" key="3">
    <source>
        <dbReference type="EMBL" id="KAF3763516.1"/>
    </source>
</evidence>
<protein>
    <submittedName>
        <fullName evidence="3">Uncharacterized protein</fullName>
    </submittedName>
</protein>
<dbReference type="GeneID" id="63842826"/>
<dbReference type="AlphaFoldDB" id="A0A9P4XZ07"/>
<dbReference type="EMBL" id="MU032349">
    <property type="protein sequence ID" value="KAF3763516.1"/>
    <property type="molecule type" value="Genomic_DNA"/>
</dbReference>
<comment type="caution">
    <text evidence="3">The sequence shown here is derived from an EMBL/GenBank/DDBJ whole genome shotgun (WGS) entry which is preliminary data.</text>
</comment>
<dbReference type="RefSeq" id="XP_040774477.1">
    <property type="nucleotide sequence ID" value="XM_040925697.1"/>
</dbReference>
<keyword evidence="1" id="KW-0175">Coiled coil</keyword>
<evidence type="ECO:0000256" key="1">
    <source>
        <dbReference type="SAM" id="Coils"/>
    </source>
</evidence>
<sequence>MASSEPDSGFSLLPSSPSSPTCSPTRSRSRSATPVPRLSEEVIASLSRNPSSAGPCEGNGHVDSGNARYSLRVSKLGTNLTMYAPDSPIDDPASSKTEDDSGIGWDRKIEDHLLYAWRLLEDIESRIKQNEERVTQSVLQLSLTRQMIQNVEHFKNYGKCLNHPDEACMRMLFQNMPCGPEFVFEYFRVVGATERASSVPKCPDETCANLGPGDSPVLAPRSVSHEAAAGHPTLCAGSEVDDEQEAEHFSPLAVCRPNKPPLRALLALAASPSTSPSAGPAGSQGAGPLGPVRPIPCLGCAKSLASDQSDGACHDMKDAASSACCARCSNGNECECVPVPGYLMPFMRKMYAAKSVLASSPAQTGAEWSLLKRKRSSAPVQQAASPLGGLRLHTPIKHAVWAWEAALEHYEKGAFTDLDRRVQDLERTLEHVTQQRDTLVIRREIDQIRVAEAREARATDSYYVWREKHEEARAGKRSIVLTNLDSLCVGHGTGRLGRLLGLLKPPQADAEAVESWQLKTSGYSADGTKSYSVMVAHFMRTPGGRYPGVSNA</sequence>
<feature type="coiled-coil region" evidence="1">
    <location>
        <begin position="415"/>
        <end position="442"/>
    </location>
</feature>
<feature type="region of interest" description="Disordered" evidence="2">
    <location>
        <begin position="83"/>
        <end position="102"/>
    </location>
</feature>
<feature type="region of interest" description="Disordered" evidence="2">
    <location>
        <begin position="1"/>
        <end position="65"/>
    </location>
</feature>
<dbReference type="Proteomes" id="UP000803844">
    <property type="component" value="Unassembled WGS sequence"/>
</dbReference>